<comment type="caution">
    <text evidence="1">The sequence shown here is derived from an EMBL/GenBank/DDBJ whole genome shotgun (WGS) entry which is preliminary data.</text>
</comment>
<evidence type="ECO:0008006" key="3">
    <source>
        <dbReference type="Google" id="ProtNLM"/>
    </source>
</evidence>
<protein>
    <recommendedName>
        <fullName evidence="3">30S ribosomal protein S21</fullName>
    </recommendedName>
</protein>
<dbReference type="Gene3D" id="1.20.5.1150">
    <property type="entry name" value="Ribosomal protein S8"/>
    <property type="match status" value="1"/>
</dbReference>
<name>A0A1J5HQX0_9BACT</name>
<dbReference type="Proteomes" id="UP000182344">
    <property type="component" value="Unassembled WGS sequence"/>
</dbReference>
<dbReference type="EMBL" id="MNZO01000008">
    <property type="protein sequence ID" value="OIP87741.1"/>
    <property type="molecule type" value="Genomic_DNA"/>
</dbReference>
<evidence type="ECO:0000313" key="2">
    <source>
        <dbReference type="Proteomes" id="UP000182344"/>
    </source>
</evidence>
<evidence type="ECO:0000313" key="1">
    <source>
        <dbReference type="EMBL" id="OIP87741.1"/>
    </source>
</evidence>
<dbReference type="STRING" id="1805376.AUK05_00565"/>
<sequence>MAIVVKRNKGETKDDIVGKFRRLCLEEDITEEIKKRVAYSKPSELRYAIKKVVLWREKCRRRSKKMRIHVAK</sequence>
<organism evidence="1 2">
    <name type="scientific">Candidatus Shapirobacteria bacterium CG2_30_35_20</name>
    <dbReference type="NCBI Taxonomy" id="1805376"/>
    <lineage>
        <taxon>Bacteria</taxon>
        <taxon>Candidatus Shapironibacteriota</taxon>
    </lineage>
</organism>
<gene>
    <name evidence="1" type="ORF">AUK05_00565</name>
</gene>
<proteinExistence type="predicted"/>
<reference evidence="1 2" key="1">
    <citation type="journal article" date="2016" name="Environ. Microbiol.">
        <title>Genomic resolution of a cold subsurface aquifer community provides metabolic insights for novel microbes adapted to high CO concentrations.</title>
        <authorList>
            <person name="Probst A.J."/>
            <person name="Castelle C.J."/>
            <person name="Singh A."/>
            <person name="Brown C.T."/>
            <person name="Anantharaman K."/>
            <person name="Sharon I."/>
            <person name="Hug L.A."/>
            <person name="Burstein D."/>
            <person name="Emerson J.B."/>
            <person name="Thomas B.C."/>
            <person name="Banfield J.F."/>
        </authorList>
    </citation>
    <scope>NUCLEOTIDE SEQUENCE [LARGE SCALE GENOMIC DNA]</scope>
    <source>
        <strain evidence="1">CG2_30_35_20</strain>
    </source>
</reference>
<dbReference type="InterPro" id="IPR038380">
    <property type="entry name" value="Ribosomal_bS21_sf"/>
</dbReference>
<accession>A0A1J5HQX0</accession>
<dbReference type="AlphaFoldDB" id="A0A1J5HQX0"/>